<feature type="domain" description="Aldehyde oxidase/xanthine dehydrogenase a/b hammerhead" evidence="1">
    <location>
        <begin position="22"/>
        <end position="127"/>
    </location>
</feature>
<gene>
    <name evidence="2" type="ORF">ENM30_03210</name>
</gene>
<sequence length="756" mass="82531">MKQSTTWVGKEVVRRDALEKARGLTKYASDMFLDNMLWVAACRSKYPHAVIKRIDVSRALKSPGVVAVFTHRDVPNNRYGVFVKDRPVLCDDRVRYIGDIVAIVAAESKEEAEQAVEEIVVEYEPLPVVSDPLEAMKPDAFPIHEGGNISRSTRITFGNVEEGFKASKAVVENEYRTAPQIHMFLETEAGFSYIDEKGVITVVAGGQSPYRDHHEIVSTLQLPPEKVRVVIPHVGGAFGGKDDVSVQIYLALVTWKTGRPARFVWDRDESTIAGTKRHASIVRMKTGASADGKLLANDVEIIYDTGAYTALGHAVLDVAIENCNGPYKIPNIDIKAWLVYTNNMVASAFRGFGAPQVMFAMEQQVDQLAYELGMDPIEFRLRNALKRGDVMVFGNKLETSVGISQCLEAAQNHPLWRQKETLKSEKSLPWIRRGVGVAAAIKGFTLGALPDRGSVAVELRRDGGLTVKGSFTEIGQGVVQAVAQLAADLFKIDIEKVEVVFADTGKTPDTSVTSASRQLFLAGNALKKAAENLLNLIREVLTTRYGQKVIEARFENGYVVGPGFSHSFEEVAQMLEEHGLSREVVGVYDVPRVEPIPGSLEIPHLFYMFGATLALVEVNILTGTVTVPKLVSIADVGKVVNPQTLTGQLEGAAAQGLGFALLEEPIIDKGILKTTNLSTYLIPSIKDVNEIEVIPVESFEDEGPFGAKGIGEIGIISVAPAIANAIYHAVRVRPKSAPMTPEKIYWLVKQAGLTVK</sequence>
<protein>
    <submittedName>
        <fullName evidence="2">Xanthine dehydrogenase family protein molybdopterin-binding subunit</fullName>
    </submittedName>
</protein>
<dbReference type="Pfam" id="PF20256">
    <property type="entry name" value="MoCoBD_2"/>
    <property type="match status" value="1"/>
</dbReference>
<dbReference type="InterPro" id="IPR016208">
    <property type="entry name" value="Ald_Oxase/xanthine_DH-like"/>
</dbReference>
<dbReference type="GO" id="GO:0005506">
    <property type="term" value="F:iron ion binding"/>
    <property type="evidence" value="ECO:0007669"/>
    <property type="project" value="InterPro"/>
</dbReference>
<dbReference type="AlphaFoldDB" id="A0A7J3WC38"/>
<accession>A0A7J3WC38</accession>
<dbReference type="InterPro" id="IPR046867">
    <property type="entry name" value="AldOxase/xan_DH_MoCoBD2"/>
</dbReference>
<dbReference type="SUPFAM" id="SSF56003">
    <property type="entry name" value="Molybdenum cofactor-binding domain"/>
    <property type="match status" value="1"/>
</dbReference>
<dbReference type="Pfam" id="PF01315">
    <property type="entry name" value="Ald_Xan_dh_C"/>
    <property type="match status" value="1"/>
</dbReference>
<evidence type="ECO:0000313" key="2">
    <source>
        <dbReference type="EMBL" id="HHN52304.1"/>
    </source>
</evidence>
<dbReference type="EMBL" id="DRXG01000066">
    <property type="protein sequence ID" value="HHN52304.1"/>
    <property type="molecule type" value="Genomic_DNA"/>
</dbReference>
<dbReference type="Gene3D" id="3.30.365.10">
    <property type="entry name" value="Aldehyde oxidase/xanthine dehydrogenase, molybdopterin binding domain"/>
    <property type="match status" value="4"/>
</dbReference>
<name>A0A7J3WC38_CALS0</name>
<dbReference type="InterPro" id="IPR036856">
    <property type="entry name" value="Ald_Oxase/Xan_DH_a/b_sf"/>
</dbReference>
<dbReference type="GO" id="GO:0016491">
    <property type="term" value="F:oxidoreductase activity"/>
    <property type="evidence" value="ECO:0007669"/>
    <property type="project" value="InterPro"/>
</dbReference>
<dbReference type="InterPro" id="IPR008274">
    <property type="entry name" value="AldOxase/xan_DH_MoCoBD1"/>
</dbReference>
<dbReference type="PANTHER" id="PTHR11908">
    <property type="entry name" value="XANTHINE DEHYDROGENASE"/>
    <property type="match status" value="1"/>
</dbReference>
<proteinExistence type="predicted"/>
<dbReference type="PANTHER" id="PTHR11908:SF157">
    <property type="entry name" value="XANTHINE DEHYDROGENASE SUBUNIT D-RELATED"/>
    <property type="match status" value="1"/>
</dbReference>
<organism evidence="2">
    <name type="scientific">Caldiarchaeum subterraneum</name>
    <dbReference type="NCBI Taxonomy" id="311458"/>
    <lineage>
        <taxon>Archaea</taxon>
        <taxon>Nitrososphaerota</taxon>
        <taxon>Candidatus Caldarchaeales</taxon>
        <taxon>Candidatus Caldarchaeaceae</taxon>
        <taxon>Candidatus Caldarchaeum</taxon>
    </lineage>
</organism>
<evidence type="ECO:0000259" key="1">
    <source>
        <dbReference type="SMART" id="SM01008"/>
    </source>
</evidence>
<dbReference type="Gene3D" id="3.90.1170.50">
    <property type="entry name" value="Aldehyde oxidase/xanthine dehydrogenase, a/b hammerhead"/>
    <property type="match status" value="1"/>
</dbReference>
<reference evidence="2" key="1">
    <citation type="journal article" date="2020" name="mSystems">
        <title>Genome- and Community-Level Interaction Insights into Carbon Utilization and Element Cycling Functions of Hydrothermarchaeota in Hydrothermal Sediment.</title>
        <authorList>
            <person name="Zhou Z."/>
            <person name="Liu Y."/>
            <person name="Xu W."/>
            <person name="Pan J."/>
            <person name="Luo Z.H."/>
            <person name="Li M."/>
        </authorList>
    </citation>
    <scope>NUCLEOTIDE SEQUENCE [LARGE SCALE GENOMIC DNA]</scope>
    <source>
        <strain evidence="2">SpSt-1073</strain>
    </source>
</reference>
<dbReference type="Pfam" id="PF02738">
    <property type="entry name" value="MoCoBD_1"/>
    <property type="match status" value="1"/>
</dbReference>
<dbReference type="SMART" id="SM01008">
    <property type="entry name" value="Ald_Xan_dh_C"/>
    <property type="match status" value="1"/>
</dbReference>
<comment type="caution">
    <text evidence="2">The sequence shown here is derived from an EMBL/GenBank/DDBJ whole genome shotgun (WGS) entry which is preliminary data.</text>
</comment>
<dbReference type="InterPro" id="IPR000674">
    <property type="entry name" value="Ald_Oxase/Xan_DH_a/b"/>
</dbReference>
<dbReference type="SUPFAM" id="SSF54665">
    <property type="entry name" value="CO dehydrogenase molybdoprotein N-domain-like"/>
    <property type="match status" value="1"/>
</dbReference>
<dbReference type="InterPro" id="IPR037165">
    <property type="entry name" value="AldOxase/xan_DH_Mopterin-bd_sf"/>
</dbReference>